<evidence type="ECO:0000256" key="5">
    <source>
        <dbReference type="SAM" id="Phobius"/>
    </source>
</evidence>
<evidence type="ECO:0000313" key="6">
    <source>
        <dbReference type="EMBL" id="UYQ72447.1"/>
    </source>
</evidence>
<evidence type="ECO:0000256" key="4">
    <source>
        <dbReference type="ARBA" id="ARBA00023136"/>
    </source>
</evidence>
<keyword evidence="7" id="KW-1185">Reference proteome</keyword>
<feature type="transmembrane region" description="Helical" evidence="5">
    <location>
        <begin position="58"/>
        <end position="75"/>
    </location>
</feature>
<evidence type="ECO:0000256" key="2">
    <source>
        <dbReference type="ARBA" id="ARBA00022692"/>
    </source>
</evidence>
<organism evidence="6 7">
    <name type="scientific">Pelagibacterium flavum</name>
    <dbReference type="NCBI Taxonomy" id="2984530"/>
    <lineage>
        <taxon>Bacteria</taxon>
        <taxon>Pseudomonadati</taxon>
        <taxon>Pseudomonadota</taxon>
        <taxon>Alphaproteobacteria</taxon>
        <taxon>Hyphomicrobiales</taxon>
        <taxon>Devosiaceae</taxon>
        <taxon>Pelagibacterium</taxon>
    </lineage>
</organism>
<keyword evidence="4 5" id="KW-0472">Membrane</keyword>
<dbReference type="RefSeq" id="WP_264226080.1">
    <property type="nucleotide sequence ID" value="NZ_CP107716.1"/>
</dbReference>
<reference evidence="6" key="1">
    <citation type="submission" date="2022-10" db="EMBL/GenBank/DDBJ databases">
        <title>YIM 151497 complete genome.</title>
        <authorList>
            <person name="Chen X."/>
        </authorList>
    </citation>
    <scope>NUCLEOTIDE SEQUENCE</scope>
    <source>
        <strain evidence="6">YIM 151497</strain>
    </source>
</reference>
<keyword evidence="3 5" id="KW-1133">Transmembrane helix</keyword>
<dbReference type="PANTHER" id="PTHR35371:SF1">
    <property type="entry name" value="BLR7753 PROTEIN"/>
    <property type="match status" value="1"/>
</dbReference>
<dbReference type="SUPFAM" id="SSF161084">
    <property type="entry name" value="MAPEG domain-like"/>
    <property type="match status" value="1"/>
</dbReference>
<proteinExistence type="predicted"/>
<feature type="transmembrane region" description="Helical" evidence="5">
    <location>
        <begin position="107"/>
        <end position="128"/>
    </location>
</feature>
<accession>A0ABY6ISN1</accession>
<feature type="transmembrane region" description="Helical" evidence="5">
    <location>
        <begin position="81"/>
        <end position="100"/>
    </location>
</feature>
<name>A0ABY6ISN1_9HYPH</name>
<dbReference type="Gene3D" id="1.20.120.550">
    <property type="entry name" value="Membrane associated eicosanoid/glutathione metabolism-like domain"/>
    <property type="match status" value="1"/>
</dbReference>
<dbReference type="InterPro" id="IPR001129">
    <property type="entry name" value="Membr-assoc_MAPEG"/>
</dbReference>
<comment type="subcellular location">
    <subcellularLocation>
        <location evidence="1">Membrane</location>
    </subcellularLocation>
</comment>
<dbReference type="InterPro" id="IPR023352">
    <property type="entry name" value="MAPEG-like_dom_sf"/>
</dbReference>
<evidence type="ECO:0000256" key="3">
    <source>
        <dbReference type="ARBA" id="ARBA00022989"/>
    </source>
</evidence>
<dbReference type="PANTHER" id="PTHR35371">
    <property type="entry name" value="INNER MEMBRANE PROTEIN"/>
    <property type="match status" value="1"/>
</dbReference>
<evidence type="ECO:0000256" key="1">
    <source>
        <dbReference type="ARBA" id="ARBA00004370"/>
    </source>
</evidence>
<dbReference type="Pfam" id="PF01124">
    <property type="entry name" value="MAPEG"/>
    <property type="match status" value="1"/>
</dbReference>
<protein>
    <submittedName>
        <fullName evidence="6">MAPEG family protein</fullName>
    </submittedName>
</protein>
<dbReference type="EMBL" id="CP107716">
    <property type="protein sequence ID" value="UYQ72447.1"/>
    <property type="molecule type" value="Genomic_DNA"/>
</dbReference>
<keyword evidence="2 5" id="KW-0812">Transmembrane</keyword>
<dbReference type="Proteomes" id="UP001163882">
    <property type="component" value="Chromosome"/>
</dbReference>
<sequence length="129" mass="14114">MTFELWMVVASVVLLFAQITIQALLLTEQLGREYNAGPRDEGTPLTGRAGRAKRMVENYLETYPAFIALALAVVVSNGSDWLTLGGSGLYIVGRIVYIPLYLQGIAYFRSMVWILASLGLVAMTIGLIV</sequence>
<evidence type="ECO:0000313" key="7">
    <source>
        <dbReference type="Proteomes" id="UP001163882"/>
    </source>
</evidence>
<feature type="transmembrane region" description="Helical" evidence="5">
    <location>
        <begin position="6"/>
        <end position="26"/>
    </location>
</feature>
<gene>
    <name evidence="6" type="ORF">OF122_01250</name>
</gene>